<dbReference type="Proteomes" id="UP000257109">
    <property type="component" value="Unassembled WGS sequence"/>
</dbReference>
<keyword evidence="2" id="KW-1185">Reference proteome</keyword>
<evidence type="ECO:0000313" key="1">
    <source>
        <dbReference type="EMBL" id="RDX76030.1"/>
    </source>
</evidence>
<protein>
    <submittedName>
        <fullName evidence="1">Uncharacterized protein</fullName>
    </submittedName>
</protein>
<dbReference type="AlphaFoldDB" id="A0A371FCL5"/>
<organism evidence="1 2">
    <name type="scientific">Mucuna pruriens</name>
    <name type="common">Velvet bean</name>
    <name type="synonym">Dolichos pruriens</name>
    <dbReference type="NCBI Taxonomy" id="157652"/>
    <lineage>
        <taxon>Eukaryota</taxon>
        <taxon>Viridiplantae</taxon>
        <taxon>Streptophyta</taxon>
        <taxon>Embryophyta</taxon>
        <taxon>Tracheophyta</taxon>
        <taxon>Spermatophyta</taxon>
        <taxon>Magnoliopsida</taxon>
        <taxon>eudicotyledons</taxon>
        <taxon>Gunneridae</taxon>
        <taxon>Pentapetalae</taxon>
        <taxon>rosids</taxon>
        <taxon>fabids</taxon>
        <taxon>Fabales</taxon>
        <taxon>Fabaceae</taxon>
        <taxon>Papilionoideae</taxon>
        <taxon>50 kb inversion clade</taxon>
        <taxon>NPAAA clade</taxon>
        <taxon>indigoferoid/millettioid clade</taxon>
        <taxon>Phaseoleae</taxon>
        <taxon>Mucuna</taxon>
    </lineage>
</organism>
<name>A0A371FCL5_MUCPR</name>
<dbReference type="EMBL" id="QJKJ01009645">
    <property type="protein sequence ID" value="RDX76030.1"/>
    <property type="molecule type" value="Genomic_DNA"/>
</dbReference>
<accession>A0A371FCL5</accession>
<gene>
    <name evidence="1" type="ORF">CR513_44029</name>
</gene>
<sequence length="249" mass="27933">METLSARKTLIIRTDQQMVPSKLVDTSPFEKGKTVLTEQSLHESEDEFTFSSVLDQGLSVKFTLRDELLNINCRSSSIGSLLCTRSYLRSTEALLLLPGHKDFLSASTAFSSPNFELVLAAITGLQTQSIISSTSTIILVRLHGTIAGVELPRKLQECREIPTLESPAQASPHYLRPFLPRKPFKSGRLLISLRRAASALVNRFLRRKSRITSTEFVFVSAIVKQSEPKLKAERNKNRVEMRKPKNNMC</sequence>
<proteinExistence type="predicted"/>
<feature type="non-terminal residue" evidence="1">
    <location>
        <position position="1"/>
    </location>
</feature>
<evidence type="ECO:0000313" key="2">
    <source>
        <dbReference type="Proteomes" id="UP000257109"/>
    </source>
</evidence>
<reference evidence="1" key="1">
    <citation type="submission" date="2018-05" db="EMBL/GenBank/DDBJ databases">
        <title>Draft genome of Mucuna pruriens seed.</title>
        <authorList>
            <person name="Nnadi N.E."/>
            <person name="Vos R."/>
            <person name="Hasami M.H."/>
            <person name="Devisetty U.K."/>
            <person name="Aguiy J.C."/>
        </authorList>
    </citation>
    <scope>NUCLEOTIDE SEQUENCE [LARGE SCALE GENOMIC DNA]</scope>
    <source>
        <strain evidence="1">JCA_2017</strain>
    </source>
</reference>
<comment type="caution">
    <text evidence="1">The sequence shown here is derived from an EMBL/GenBank/DDBJ whole genome shotgun (WGS) entry which is preliminary data.</text>
</comment>